<gene>
    <name evidence="1" type="ORF">HZU40_03335</name>
</gene>
<dbReference type="RefSeq" id="WP_187097524.1">
    <property type="nucleotide sequence ID" value="NZ_CP059894.1"/>
</dbReference>
<accession>A0A7G8PGD4</accession>
<name>A0A7G8PGD4_9MYCO</name>
<proteinExistence type="predicted"/>
<evidence type="ECO:0000313" key="1">
    <source>
        <dbReference type="EMBL" id="QNJ93400.1"/>
    </source>
</evidence>
<sequence length="88" mass="8743">MVVATFTVESCAGTWQPTKGSVCLVPATGNATCSSVYGWGPGSVTVYTASGAGTYKATGQGCARVDVEVERCVPAVSATAGPELATGH</sequence>
<reference evidence="1 2" key="1">
    <citation type="submission" date="2020-07" db="EMBL/GenBank/DDBJ databases">
        <title>Draft genome sequence of four isobutane-metabolizing strains capable of cometabolically degrading diverse ether contaminants.</title>
        <authorList>
            <person name="Chen W."/>
            <person name="Faulkner N."/>
            <person name="Smith C."/>
            <person name="Hyman M."/>
        </authorList>
    </citation>
    <scope>NUCLEOTIDE SEQUENCE [LARGE SCALE GENOMIC DNA]</scope>
    <source>
        <strain evidence="1 2">2A</strain>
    </source>
</reference>
<dbReference type="EMBL" id="CP059894">
    <property type="protein sequence ID" value="QNJ93400.1"/>
    <property type="molecule type" value="Genomic_DNA"/>
</dbReference>
<dbReference type="AlphaFoldDB" id="A0A7G8PGD4"/>
<protein>
    <submittedName>
        <fullName evidence="1">Uncharacterized protein</fullName>
    </submittedName>
</protein>
<dbReference type="Proteomes" id="UP000515498">
    <property type="component" value="Chromosome"/>
</dbReference>
<organism evidence="1 2">
    <name type="scientific">Mycolicibacterium fluoranthenivorans</name>
    <dbReference type="NCBI Taxonomy" id="258505"/>
    <lineage>
        <taxon>Bacteria</taxon>
        <taxon>Bacillati</taxon>
        <taxon>Actinomycetota</taxon>
        <taxon>Actinomycetes</taxon>
        <taxon>Mycobacteriales</taxon>
        <taxon>Mycobacteriaceae</taxon>
        <taxon>Mycolicibacterium</taxon>
    </lineage>
</organism>
<dbReference type="KEGG" id="mflu:HZU40_03335"/>
<evidence type="ECO:0000313" key="2">
    <source>
        <dbReference type="Proteomes" id="UP000515498"/>
    </source>
</evidence>